<name>A0AAD5KTQ0_9CRUS</name>
<evidence type="ECO:0000313" key="2">
    <source>
        <dbReference type="EMBL" id="KAI9560376.1"/>
    </source>
</evidence>
<protein>
    <submittedName>
        <fullName evidence="2">Uncharacterized protein</fullName>
    </submittedName>
</protein>
<accession>A0AAD5KTQ0</accession>
<sequence>METKRSQSESDAARHTLFQPIVLHGLWWIHGKGRSRTHINRDGTPSCRNIQEFPSLAKKFKPFIWFACIRLAVVFQILSFPVEILAPDKCIMVVKQNESAVALNWRLFTPGCFRQALHRLFDDFREKQEHIHPVNIAVLPN</sequence>
<evidence type="ECO:0000256" key="1">
    <source>
        <dbReference type="SAM" id="Phobius"/>
    </source>
</evidence>
<comment type="caution">
    <text evidence="2">The sequence shown here is derived from an EMBL/GenBank/DDBJ whole genome shotgun (WGS) entry which is preliminary data.</text>
</comment>
<gene>
    <name evidence="2" type="ORF">GHT06_014393</name>
</gene>
<dbReference type="Proteomes" id="UP000820818">
    <property type="component" value="Linkage Group LG4"/>
</dbReference>
<dbReference type="EMBL" id="WJBH02000004">
    <property type="protein sequence ID" value="KAI9560376.1"/>
    <property type="molecule type" value="Genomic_DNA"/>
</dbReference>
<proteinExistence type="predicted"/>
<keyword evidence="1" id="KW-0472">Membrane</keyword>
<keyword evidence="3" id="KW-1185">Reference proteome</keyword>
<keyword evidence="1" id="KW-1133">Transmembrane helix</keyword>
<organism evidence="2 3">
    <name type="scientific">Daphnia sinensis</name>
    <dbReference type="NCBI Taxonomy" id="1820382"/>
    <lineage>
        <taxon>Eukaryota</taxon>
        <taxon>Metazoa</taxon>
        <taxon>Ecdysozoa</taxon>
        <taxon>Arthropoda</taxon>
        <taxon>Crustacea</taxon>
        <taxon>Branchiopoda</taxon>
        <taxon>Diplostraca</taxon>
        <taxon>Cladocera</taxon>
        <taxon>Anomopoda</taxon>
        <taxon>Daphniidae</taxon>
        <taxon>Daphnia</taxon>
        <taxon>Daphnia similis group</taxon>
    </lineage>
</organism>
<dbReference type="AlphaFoldDB" id="A0AAD5KTQ0"/>
<feature type="transmembrane region" description="Helical" evidence="1">
    <location>
        <begin position="63"/>
        <end position="82"/>
    </location>
</feature>
<evidence type="ECO:0000313" key="3">
    <source>
        <dbReference type="Proteomes" id="UP000820818"/>
    </source>
</evidence>
<reference evidence="2 3" key="1">
    <citation type="submission" date="2022-05" db="EMBL/GenBank/DDBJ databases">
        <title>A multi-omics perspective on studying reproductive biology in Daphnia sinensis.</title>
        <authorList>
            <person name="Jia J."/>
        </authorList>
    </citation>
    <scope>NUCLEOTIDE SEQUENCE [LARGE SCALE GENOMIC DNA]</scope>
    <source>
        <strain evidence="2 3">WSL</strain>
    </source>
</reference>
<keyword evidence="1" id="KW-0812">Transmembrane</keyword>